<keyword evidence="22 27" id="KW-0486">Methionine biosynthesis</keyword>
<comment type="pathway">
    <text evidence="2">Amino-acid biosynthesis; L-lysine biosynthesis via DAP pathway; (S)-tetrahydrodipicolinate from L-aspartate: step 1/4.</text>
</comment>
<evidence type="ECO:0000256" key="9">
    <source>
        <dbReference type="ARBA" id="ARBA00010046"/>
    </source>
</evidence>
<comment type="similarity">
    <text evidence="8">In the C-terminal section; belongs to the homoserine dehydrogenase family.</text>
</comment>
<feature type="binding site" evidence="29">
    <location>
        <begin position="12"/>
        <end position="17"/>
    </location>
    <ligand>
        <name>NADP(+)</name>
        <dbReference type="ChEBI" id="CHEBI:58349"/>
    </ligand>
</feature>
<evidence type="ECO:0000256" key="12">
    <source>
        <dbReference type="ARBA" id="ARBA00022697"/>
    </source>
</evidence>
<evidence type="ECO:0000256" key="17">
    <source>
        <dbReference type="ARBA" id="ARBA00022857"/>
    </source>
</evidence>
<evidence type="ECO:0000256" key="16">
    <source>
        <dbReference type="ARBA" id="ARBA00022840"/>
    </source>
</evidence>
<evidence type="ECO:0000256" key="19">
    <source>
        <dbReference type="ARBA" id="ARBA00023027"/>
    </source>
</evidence>
<evidence type="ECO:0000256" key="8">
    <source>
        <dbReference type="ARBA" id="ARBA00007952"/>
    </source>
</evidence>
<evidence type="ECO:0000256" key="20">
    <source>
        <dbReference type="ARBA" id="ARBA00023053"/>
    </source>
</evidence>
<evidence type="ECO:0000256" key="28">
    <source>
        <dbReference type="PIRSR" id="PIRSR036497-1"/>
    </source>
</evidence>
<dbReference type="STRING" id="3088.A0A383VBT6"/>
<dbReference type="GO" id="GO:0004412">
    <property type="term" value="F:homoserine dehydrogenase activity"/>
    <property type="evidence" value="ECO:0007669"/>
    <property type="project" value="UniProtKB-EC"/>
</dbReference>
<sequence>MAPPVVALGLFGTGLIGSAHMKQLAKQTPYLLEQLRVDVRVVAVSNSRRMLLSGSALQGTEWRAALDSPQAQQADPDALAAHVASHPGAAAGVLLDCTASELLPQHYCSWLGQQGLHIITPNKKLGAGPLQRYQQLRQLQKDTGKHFMYETTVGAGLPVISTLKELIETGDRVLSIEGILSGTLSFIFNSFQPGMAFSEGIFSGTLSFIFNSFQPGMAFSEVVRQAKEQGYTEPDPREDLSGMDVARKVVILARECGLQLGLEDLQVASLVPPQLAALSTPAEYMAALPQHDGDMAAQAQEAAASGEVLRYVGKVDVAGGTASVTTSRYPASHPFAALRGSDNILVFTTERYGPATPLIVRGPGAGAEVTAAGVFGDLLKVLRYVAAART</sequence>
<evidence type="ECO:0000256" key="5">
    <source>
        <dbReference type="ARBA" id="ARBA00005062"/>
    </source>
</evidence>
<evidence type="ECO:0000256" key="29">
    <source>
        <dbReference type="PIRSR" id="PIRSR036497-2"/>
    </source>
</evidence>
<comment type="pathway">
    <text evidence="5 30">Amino-acid biosynthesis; L-methionine biosynthesis via de novo pathway; L-homoserine from L-aspartate: step 3/3.</text>
</comment>
<feature type="binding site" evidence="29">
    <location>
        <position position="98"/>
    </location>
    <ligand>
        <name>NADPH</name>
        <dbReference type="ChEBI" id="CHEBI:57783"/>
    </ligand>
</feature>
<dbReference type="FunFam" id="3.30.360.10:FF:000006">
    <property type="entry name" value="Bifunctional aspartokinase/homoserine dehydrogenase"/>
    <property type="match status" value="1"/>
</dbReference>
<dbReference type="AlphaFoldDB" id="A0A383VBT6"/>
<keyword evidence="20" id="KW-0915">Sodium</keyword>
<keyword evidence="17 27" id="KW-0521">NADP</keyword>
<dbReference type="SUPFAM" id="SSF55347">
    <property type="entry name" value="Glyceraldehyde-3-phosphate dehydrogenase-like, C-terminal domain"/>
    <property type="match status" value="1"/>
</dbReference>
<comment type="cofactor">
    <cofactor evidence="1">
        <name>a metal cation</name>
        <dbReference type="ChEBI" id="CHEBI:25213"/>
    </cofactor>
</comment>
<dbReference type="GO" id="GO:0009086">
    <property type="term" value="P:methionine biosynthetic process"/>
    <property type="evidence" value="ECO:0007669"/>
    <property type="project" value="UniProtKB-KW"/>
</dbReference>
<dbReference type="InterPro" id="IPR011147">
    <property type="entry name" value="Bifunc_Aspkin/hSer_DH"/>
</dbReference>
<comment type="pathway">
    <text evidence="4 30">Amino-acid biosynthesis; L-threonine biosynthesis; L-threonine from L-aspartate: step 3/5.</text>
</comment>
<feature type="active site" description="Proton donor" evidence="28">
    <location>
        <position position="248"/>
    </location>
</feature>
<organism evidence="34 35">
    <name type="scientific">Tetradesmus obliquus</name>
    <name type="common">Green alga</name>
    <name type="synonym">Acutodesmus obliquus</name>
    <dbReference type="NCBI Taxonomy" id="3088"/>
    <lineage>
        <taxon>Eukaryota</taxon>
        <taxon>Viridiplantae</taxon>
        <taxon>Chlorophyta</taxon>
        <taxon>core chlorophytes</taxon>
        <taxon>Chlorophyceae</taxon>
        <taxon>CS clade</taxon>
        <taxon>Sphaeropleales</taxon>
        <taxon>Scenedesmaceae</taxon>
        <taxon>Tetradesmus</taxon>
    </lineage>
</organism>
<keyword evidence="19" id="KW-0520">NAD</keyword>
<feature type="binding site" evidence="29">
    <location>
        <position position="233"/>
    </location>
    <ligand>
        <name>L-homoserine</name>
        <dbReference type="ChEBI" id="CHEBI:57476"/>
    </ligand>
</feature>
<dbReference type="InterPro" id="IPR019811">
    <property type="entry name" value="HDH_CS"/>
</dbReference>
<dbReference type="GO" id="GO:0005524">
    <property type="term" value="F:ATP binding"/>
    <property type="evidence" value="ECO:0007669"/>
    <property type="project" value="UniProtKB-KW"/>
</dbReference>
<keyword evidence="11" id="KW-0808">Transferase</keyword>
<comment type="pathway">
    <text evidence="3">Amino-acid biosynthesis; L-methionine biosynthesis via de novo pathway; L-homoserine from L-aspartate: step 1/3.</text>
</comment>
<evidence type="ECO:0000256" key="13">
    <source>
        <dbReference type="ARBA" id="ARBA00022723"/>
    </source>
</evidence>
<dbReference type="UniPathway" id="UPA00050">
    <property type="reaction ID" value="UER00063"/>
</dbReference>
<dbReference type="GO" id="GO:0009085">
    <property type="term" value="P:lysine biosynthetic process"/>
    <property type="evidence" value="ECO:0007669"/>
    <property type="project" value="UniProtKB-KW"/>
</dbReference>
<evidence type="ECO:0000256" key="11">
    <source>
        <dbReference type="ARBA" id="ARBA00022679"/>
    </source>
</evidence>
<evidence type="ECO:0000256" key="30">
    <source>
        <dbReference type="RuleBase" id="RU000579"/>
    </source>
</evidence>
<keyword evidence="16" id="KW-0067">ATP-binding</keyword>
<evidence type="ECO:0000256" key="23">
    <source>
        <dbReference type="ARBA" id="ARBA00023268"/>
    </source>
</evidence>
<dbReference type="Gene3D" id="3.40.50.720">
    <property type="entry name" value="NAD(P)-binding Rossmann-like Domain"/>
    <property type="match status" value="1"/>
</dbReference>
<comment type="similarity">
    <text evidence="7 27 31">Belongs to the homoserine dehydrogenase family.</text>
</comment>
<dbReference type="FunFam" id="3.40.50.720:FF:000083">
    <property type="entry name" value="Bifunctional aspartokinase/homoserine dehydrogenase"/>
    <property type="match status" value="1"/>
</dbReference>
<evidence type="ECO:0000256" key="1">
    <source>
        <dbReference type="ARBA" id="ARBA00001920"/>
    </source>
</evidence>
<evidence type="ECO:0000256" key="6">
    <source>
        <dbReference type="ARBA" id="ARBA00005139"/>
    </source>
</evidence>
<evidence type="ECO:0000256" key="3">
    <source>
        <dbReference type="ARBA" id="ARBA00004986"/>
    </source>
</evidence>
<keyword evidence="15" id="KW-0418">Kinase</keyword>
<comment type="function">
    <text evidence="24">Bifunctional aspartate kinase and homoserine dehydrogenase that catalyzes the first and the third steps toward the synthesis of lysine, methionine and threonine from aspartate.</text>
</comment>
<protein>
    <recommendedName>
        <fullName evidence="27 30">Homoserine dehydrogenase</fullName>
        <shortName evidence="27">HDH</shortName>
        <ecNumber evidence="27 30">1.1.1.3</ecNumber>
    </recommendedName>
</protein>
<keyword evidence="18 27" id="KW-0560">Oxidoreductase</keyword>
<dbReference type="SUPFAM" id="SSF51735">
    <property type="entry name" value="NAD(P)-binding Rossmann-fold domains"/>
    <property type="match status" value="1"/>
</dbReference>
<evidence type="ECO:0000256" key="4">
    <source>
        <dbReference type="ARBA" id="ARBA00005056"/>
    </source>
</evidence>
<dbReference type="InterPro" id="IPR036291">
    <property type="entry name" value="NAD(P)-bd_dom_sf"/>
</dbReference>
<evidence type="ECO:0000256" key="24">
    <source>
        <dbReference type="ARBA" id="ARBA00044938"/>
    </source>
</evidence>
<keyword evidence="13" id="KW-0479">Metal-binding</keyword>
<name>A0A383VBT6_TETOB</name>
<comment type="pathway">
    <text evidence="6">Amino-acid biosynthesis; L-threonine biosynthesis; L-threonine from L-aspartate: step 1/5.</text>
</comment>
<dbReference type="GO" id="GO:0009090">
    <property type="term" value="P:homoserine biosynthetic process"/>
    <property type="evidence" value="ECO:0007669"/>
    <property type="project" value="TreeGrafter"/>
</dbReference>
<evidence type="ECO:0000259" key="32">
    <source>
        <dbReference type="Pfam" id="PF00742"/>
    </source>
</evidence>
<dbReference type="InterPro" id="IPR001342">
    <property type="entry name" value="HDH_cat"/>
</dbReference>
<accession>A0A383VBT6</accession>
<keyword evidence="35" id="KW-1185">Reference proteome</keyword>
<comment type="catalytic activity">
    <reaction evidence="26">
        <text>L-homoserine + NADP(+) = L-aspartate 4-semialdehyde + NADPH + H(+)</text>
        <dbReference type="Rhea" id="RHEA:15761"/>
        <dbReference type="ChEBI" id="CHEBI:15378"/>
        <dbReference type="ChEBI" id="CHEBI:57476"/>
        <dbReference type="ChEBI" id="CHEBI:57783"/>
        <dbReference type="ChEBI" id="CHEBI:58349"/>
        <dbReference type="ChEBI" id="CHEBI:537519"/>
        <dbReference type="EC" id="1.1.1.3"/>
    </reaction>
    <physiologicalReaction direction="right-to-left" evidence="26">
        <dbReference type="Rhea" id="RHEA:15763"/>
    </physiologicalReaction>
</comment>
<dbReference type="GO" id="GO:0050661">
    <property type="term" value="F:NADP binding"/>
    <property type="evidence" value="ECO:0007669"/>
    <property type="project" value="InterPro"/>
</dbReference>
<keyword evidence="23" id="KW-0511">Multifunctional enzyme</keyword>
<dbReference type="PROSITE" id="PS01042">
    <property type="entry name" value="HOMOSER_DHGENASE"/>
    <property type="match status" value="1"/>
</dbReference>
<dbReference type="Proteomes" id="UP000256970">
    <property type="component" value="Unassembled WGS sequence"/>
</dbReference>
<evidence type="ECO:0000259" key="33">
    <source>
        <dbReference type="Pfam" id="PF03447"/>
    </source>
</evidence>
<gene>
    <name evidence="34" type="ORF">BQ4739_LOCUS2826</name>
</gene>
<evidence type="ECO:0000256" key="21">
    <source>
        <dbReference type="ARBA" id="ARBA00023154"/>
    </source>
</evidence>
<evidence type="ECO:0000256" key="18">
    <source>
        <dbReference type="ARBA" id="ARBA00023002"/>
    </source>
</evidence>
<evidence type="ECO:0000256" key="2">
    <source>
        <dbReference type="ARBA" id="ARBA00004766"/>
    </source>
</evidence>
<evidence type="ECO:0000313" key="35">
    <source>
        <dbReference type="Proteomes" id="UP000256970"/>
    </source>
</evidence>
<evidence type="ECO:0000256" key="26">
    <source>
        <dbReference type="ARBA" id="ARBA00048841"/>
    </source>
</evidence>
<evidence type="ECO:0000256" key="7">
    <source>
        <dbReference type="ARBA" id="ARBA00006753"/>
    </source>
</evidence>
<evidence type="ECO:0000256" key="22">
    <source>
        <dbReference type="ARBA" id="ARBA00023167"/>
    </source>
</evidence>
<keyword evidence="21" id="KW-0457">Lysine biosynthesis</keyword>
<dbReference type="GO" id="GO:0009088">
    <property type="term" value="P:threonine biosynthetic process"/>
    <property type="evidence" value="ECO:0007669"/>
    <property type="project" value="UniProtKB-UniPathway"/>
</dbReference>
<feature type="domain" description="Homoserine dehydrogenase catalytic" evidence="32">
    <location>
        <begin position="199"/>
        <end position="379"/>
    </location>
</feature>
<comment type="catalytic activity">
    <reaction evidence="25">
        <text>L-aspartate + ATP = 4-phospho-L-aspartate + ADP</text>
        <dbReference type="Rhea" id="RHEA:23776"/>
        <dbReference type="ChEBI" id="CHEBI:29991"/>
        <dbReference type="ChEBI" id="CHEBI:30616"/>
        <dbReference type="ChEBI" id="CHEBI:57535"/>
        <dbReference type="ChEBI" id="CHEBI:456216"/>
        <dbReference type="EC" id="2.7.2.4"/>
    </reaction>
    <physiologicalReaction direction="left-to-right" evidence="25">
        <dbReference type="Rhea" id="RHEA:23777"/>
    </physiologicalReaction>
</comment>
<dbReference type="Pfam" id="PF03447">
    <property type="entry name" value="NAD_binding_3"/>
    <property type="match status" value="1"/>
</dbReference>
<dbReference type="PANTHER" id="PTHR43070">
    <property type="match status" value="1"/>
</dbReference>
<dbReference type="PIRSF" id="PIRSF036497">
    <property type="entry name" value="HDH_short"/>
    <property type="match status" value="1"/>
</dbReference>
<evidence type="ECO:0000256" key="31">
    <source>
        <dbReference type="RuleBase" id="RU004171"/>
    </source>
</evidence>
<dbReference type="PANTHER" id="PTHR43070:SF5">
    <property type="entry name" value="HOMOSERINE DEHYDROGENASE"/>
    <property type="match status" value="1"/>
</dbReference>
<evidence type="ECO:0000256" key="27">
    <source>
        <dbReference type="PIRNR" id="PIRNR036497"/>
    </source>
</evidence>
<feature type="domain" description="Aspartate/homoserine dehydrogenase NAD-binding" evidence="33">
    <location>
        <begin position="12"/>
        <end position="150"/>
    </location>
</feature>
<dbReference type="InterPro" id="IPR005106">
    <property type="entry name" value="Asp/hSer_DH_NAD-bd"/>
</dbReference>
<evidence type="ECO:0000256" key="14">
    <source>
        <dbReference type="ARBA" id="ARBA00022741"/>
    </source>
</evidence>
<proteinExistence type="inferred from homology"/>
<evidence type="ECO:0000256" key="15">
    <source>
        <dbReference type="ARBA" id="ARBA00022777"/>
    </source>
</evidence>
<dbReference type="EMBL" id="FNXT01000212">
    <property type="protein sequence ID" value="SZX62222.1"/>
    <property type="molecule type" value="Genomic_DNA"/>
</dbReference>
<evidence type="ECO:0000256" key="25">
    <source>
        <dbReference type="ARBA" id="ARBA00048561"/>
    </source>
</evidence>
<dbReference type="GO" id="GO:0004072">
    <property type="term" value="F:aspartate kinase activity"/>
    <property type="evidence" value="ECO:0007669"/>
    <property type="project" value="UniProtKB-EC"/>
</dbReference>
<reference evidence="34 35" key="1">
    <citation type="submission" date="2016-10" db="EMBL/GenBank/DDBJ databases">
        <authorList>
            <person name="Cai Z."/>
        </authorList>
    </citation>
    <scope>NUCLEOTIDE SEQUENCE [LARGE SCALE GENOMIC DNA]</scope>
</reference>
<evidence type="ECO:0000313" key="34">
    <source>
        <dbReference type="EMBL" id="SZX62222.1"/>
    </source>
</evidence>
<feature type="binding site" evidence="29">
    <location>
        <position position="123"/>
    </location>
    <ligand>
        <name>NADPH</name>
        <dbReference type="ChEBI" id="CHEBI:57783"/>
    </ligand>
</feature>
<evidence type="ECO:0000256" key="10">
    <source>
        <dbReference type="ARBA" id="ARBA00022605"/>
    </source>
</evidence>
<dbReference type="EC" id="1.1.1.3" evidence="27 30"/>
<dbReference type="InterPro" id="IPR022697">
    <property type="entry name" value="HDH_short"/>
</dbReference>
<dbReference type="Pfam" id="PF00742">
    <property type="entry name" value="Homoserine_dh"/>
    <property type="match status" value="1"/>
</dbReference>
<dbReference type="Gene3D" id="3.30.360.10">
    <property type="entry name" value="Dihydrodipicolinate Reductase, domain 2"/>
    <property type="match status" value="1"/>
</dbReference>
<comment type="similarity">
    <text evidence="9">In the N-terminal section; belongs to the aspartokinase family.</text>
</comment>
<keyword evidence="10 27" id="KW-0028">Amino-acid biosynthesis</keyword>
<dbReference type="UniPathway" id="UPA00051">
    <property type="reaction ID" value="UER00465"/>
</dbReference>
<keyword evidence="14" id="KW-0547">Nucleotide-binding</keyword>
<keyword evidence="12 27" id="KW-0791">Threonine biosynthesis</keyword>
<dbReference type="GO" id="GO:0046872">
    <property type="term" value="F:metal ion binding"/>
    <property type="evidence" value="ECO:0007669"/>
    <property type="project" value="UniProtKB-KW"/>
</dbReference>